<reference evidence="2 3" key="1">
    <citation type="submission" date="2018-09" db="EMBL/GenBank/DDBJ databases">
        <title>Genomic investigation of the strawberry pathogen Phytophthora fragariae indicates pathogenicity is determined by transcriptional variation in three key races.</title>
        <authorList>
            <person name="Adams T.M."/>
            <person name="Armitage A.D."/>
            <person name="Sobczyk M.K."/>
            <person name="Bates H.J."/>
            <person name="Dunwell J.M."/>
            <person name="Nellist C.F."/>
            <person name="Harrison R.J."/>
        </authorList>
    </citation>
    <scope>NUCLEOTIDE SEQUENCE [LARGE SCALE GENOMIC DNA]</scope>
    <source>
        <strain evidence="2 3">NOV-77</strain>
    </source>
</reference>
<dbReference type="EMBL" id="QXFY01003018">
    <property type="protein sequence ID" value="KAE9289560.1"/>
    <property type="molecule type" value="Genomic_DNA"/>
</dbReference>
<dbReference type="AlphaFoldDB" id="A0A6G0QJN8"/>
<feature type="region of interest" description="Disordered" evidence="1">
    <location>
        <begin position="62"/>
        <end position="82"/>
    </location>
</feature>
<dbReference type="PANTHER" id="PTHR47718:SF3">
    <property type="entry name" value="PROTEIN FAR1-RELATED SEQUENCE 5-LIKE"/>
    <property type="match status" value="1"/>
</dbReference>
<dbReference type="Proteomes" id="UP000486351">
    <property type="component" value="Unassembled WGS sequence"/>
</dbReference>
<comment type="caution">
    <text evidence="2">The sequence shown here is derived from an EMBL/GenBank/DDBJ whole genome shotgun (WGS) entry which is preliminary data.</text>
</comment>
<protein>
    <recommendedName>
        <fullName evidence="4">FAR1 domain-containing protein</fullName>
    </recommendedName>
</protein>
<dbReference type="PANTHER" id="PTHR47718">
    <property type="entry name" value="OS01G0519700 PROTEIN"/>
    <property type="match status" value="1"/>
</dbReference>
<evidence type="ECO:0000313" key="2">
    <source>
        <dbReference type="EMBL" id="KAE9289560.1"/>
    </source>
</evidence>
<organism evidence="2 3">
    <name type="scientific">Phytophthora fragariae</name>
    <dbReference type="NCBI Taxonomy" id="53985"/>
    <lineage>
        <taxon>Eukaryota</taxon>
        <taxon>Sar</taxon>
        <taxon>Stramenopiles</taxon>
        <taxon>Oomycota</taxon>
        <taxon>Peronosporomycetes</taxon>
        <taxon>Peronosporales</taxon>
        <taxon>Peronosporaceae</taxon>
        <taxon>Phytophthora</taxon>
    </lineage>
</organism>
<name>A0A6G0QJN8_9STRA</name>
<gene>
    <name evidence="2" type="ORF">PF008_g25853</name>
</gene>
<evidence type="ECO:0000256" key="1">
    <source>
        <dbReference type="SAM" id="MobiDB-lite"/>
    </source>
</evidence>
<sequence length="276" mass="30959">MTSPKKKYIIEPPPTLTYPSEAEAEDALHEWTKQHSFNVSRKRVEKDAEGRIVERGFACDRAGRPKNTRNLSDADRTRKMRGSKAIGCPMRIKIVALSSSDPVGPWKIAYTRDGSREHNHPPSFDVRVHVAHRQRDAQRLAPVQLTQSNLMSVQADACVSTSRIHATMLATDKNTLVIPKDISNARGKARSELLASSTSIETLFKLLQSEGFHYASEVDASSGRLRYLMWAHPETTILARYFMGLLVLDCTYKTNKYRLPLLNAIVVTGMNTVLPL</sequence>
<evidence type="ECO:0008006" key="4">
    <source>
        <dbReference type="Google" id="ProtNLM"/>
    </source>
</evidence>
<feature type="non-terminal residue" evidence="2">
    <location>
        <position position="276"/>
    </location>
</feature>
<evidence type="ECO:0000313" key="3">
    <source>
        <dbReference type="Proteomes" id="UP000486351"/>
    </source>
</evidence>
<proteinExistence type="predicted"/>
<accession>A0A6G0QJN8</accession>